<dbReference type="GO" id="GO:0009378">
    <property type="term" value="F:four-way junction helicase activity"/>
    <property type="evidence" value="ECO:0007669"/>
    <property type="project" value="InterPro"/>
</dbReference>
<dbReference type="InterPro" id="IPR011114">
    <property type="entry name" value="RuvA_C"/>
</dbReference>
<reference evidence="9 10" key="1">
    <citation type="submission" date="2016-01" db="EMBL/GenBank/DDBJ databases">
        <title>Genome sequencing of Roseivirga seohaensis SW-152.</title>
        <authorList>
            <person name="Selvaratnam C."/>
            <person name="Thevarajoo S."/>
            <person name="Goh K.M."/>
            <person name="Ee R."/>
            <person name="Chan K.-G."/>
            <person name="Chong C.S."/>
        </authorList>
    </citation>
    <scope>NUCLEOTIDE SEQUENCE [LARGE SCALE GENOMIC DNA]</scope>
    <source>
        <strain evidence="9 10">SW-152</strain>
    </source>
</reference>
<dbReference type="GO" id="GO:0005737">
    <property type="term" value="C:cytoplasm"/>
    <property type="evidence" value="ECO:0007669"/>
    <property type="project" value="UniProtKB-SubCell"/>
</dbReference>
<sequence length="197" mass="21246">MFAYVKGKLAYKDPTFVIIDIQGVGYEIKISLNTYSKIKDEEQCKLFTYFHVKEDIQVLYGFADEAEKKLFTLLISISGIGPSIGLMFLSSLSPSEIINAIATENVATIQGVKGVGAKTAQRVILELKDKVGKESADMAGGNITSSSINTIRNEALAALVTLGINKAAAQKSIDKILKNSEGQISLEELIKLALKAA</sequence>
<keyword evidence="9" id="KW-0547">Nucleotide-binding</keyword>
<comment type="function">
    <text evidence="6">The RuvA-RuvB-RuvC complex processes Holliday junction (HJ) DNA during genetic recombination and DNA repair, while the RuvA-RuvB complex plays an important role in the rescue of blocked DNA replication forks via replication fork reversal (RFR). RuvA specifically binds to HJ cruciform DNA, conferring on it an open structure. The RuvB hexamer acts as an ATP-dependent pump, pulling dsDNA into and through the RuvAB complex. HJ branch migration allows RuvC to scan DNA until it finds its consensus sequence, where it cleaves and resolves the cruciform DNA.</text>
</comment>
<keyword evidence="4 6" id="KW-0233">DNA recombination</keyword>
<gene>
    <name evidence="6" type="primary">ruvA</name>
    <name evidence="9" type="ORF">AWW67_00185</name>
</gene>
<evidence type="ECO:0000313" key="9">
    <source>
        <dbReference type="EMBL" id="KYG85700.1"/>
    </source>
</evidence>
<evidence type="ECO:0000256" key="1">
    <source>
        <dbReference type="ARBA" id="ARBA00022490"/>
    </source>
</evidence>
<comment type="similarity">
    <text evidence="6">Belongs to the RuvA family.</text>
</comment>
<comment type="subunit">
    <text evidence="6">Homotetramer. Forms an RuvA(8)-RuvB(12)-Holliday junction (HJ) complex. HJ DNA is sandwiched between 2 RuvA tetramers; dsDNA enters through RuvA and exits via RuvB. An RuvB hexamer assembles on each DNA strand where it exits the tetramer. Each RuvB hexamer is contacted by two RuvA subunits (via domain III) on 2 adjacent RuvB subunits; this complex drives branch migration. In the full resolvosome a probable DNA-RuvA(4)-RuvB(12)-RuvC(2) complex forms which resolves the HJ.</text>
</comment>
<keyword evidence="1 6" id="KW-0963">Cytoplasm</keyword>
<dbReference type="SUPFAM" id="SSF47781">
    <property type="entry name" value="RuvA domain 2-like"/>
    <property type="match status" value="1"/>
</dbReference>
<dbReference type="HAMAP" id="MF_00031">
    <property type="entry name" value="DNA_HJ_migration_RuvA"/>
    <property type="match status" value="1"/>
</dbReference>
<organism evidence="9 10">
    <name type="scientific">Roseivirga seohaensis</name>
    <dbReference type="NCBI Taxonomy" id="1914963"/>
    <lineage>
        <taxon>Bacteria</taxon>
        <taxon>Pseudomonadati</taxon>
        <taxon>Bacteroidota</taxon>
        <taxon>Cytophagia</taxon>
        <taxon>Cytophagales</taxon>
        <taxon>Roseivirgaceae</taxon>
        <taxon>Roseivirga</taxon>
    </lineage>
</organism>
<keyword evidence="2 6" id="KW-0227">DNA damage</keyword>
<feature type="region of interest" description="Domain III" evidence="6">
    <location>
        <begin position="143"/>
        <end position="197"/>
    </location>
</feature>
<dbReference type="CDD" id="cd14332">
    <property type="entry name" value="UBA_RuvA_C"/>
    <property type="match status" value="1"/>
</dbReference>
<dbReference type="STRING" id="1914963.AWW67_00185"/>
<keyword evidence="9" id="KW-0067">ATP-binding</keyword>
<dbReference type="GO" id="GO:0048476">
    <property type="term" value="C:Holliday junction resolvase complex"/>
    <property type="evidence" value="ECO:0007669"/>
    <property type="project" value="UniProtKB-UniRule"/>
</dbReference>
<dbReference type="NCBIfam" id="TIGR00084">
    <property type="entry name" value="ruvA"/>
    <property type="match status" value="1"/>
</dbReference>
<evidence type="ECO:0000259" key="8">
    <source>
        <dbReference type="Pfam" id="PF07499"/>
    </source>
</evidence>
<dbReference type="InterPro" id="IPR036267">
    <property type="entry name" value="RuvA_C_sf"/>
</dbReference>
<dbReference type="Gene3D" id="2.40.50.140">
    <property type="entry name" value="Nucleic acid-binding proteins"/>
    <property type="match status" value="1"/>
</dbReference>
<evidence type="ECO:0000256" key="4">
    <source>
        <dbReference type="ARBA" id="ARBA00023172"/>
    </source>
</evidence>
<dbReference type="InterPro" id="IPR000085">
    <property type="entry name" value="RuvA"/>
</dbReference>
<dbReference type="SUPFAM" id="SSF50249">
    <property type="entry name" value="Nucleic acid-binding proteins"/>
    <property type="match status" value="1"/>
</dbReference>
<name>A0A150Y3V6_9BACT</name>
<keyword evidence="5 6" id="KW-0234">DNA repair</keyword>
<evidence type="ECO:0000313" key="10">
    <source>
        <dbReference type="Proteomes" id="UP000075663"/>
    </source>
</evidence>
<evidence type="ECO:0000256" key="2">
    <source>
        <dbReference type="ARBA" id="ARBA00022763"/>
    </source>
</evidence>
<protein>
    <recommendedName>
        <fullName evidence="6">Holliday junction branch migration complex subunit RuvA</fullName>
    </recommendedName>
</protein>
<evidence type="ECO:0000256" key="3">
    <source>
        <dbReference type="ARBA" id="ARBA00023125"/>
    </source>
</evidence>
<dbReference type="Pfam" id="PF07499">
    <property type="entry name" value="RuvA_C"/>
    <property type="match status" value="1"/>
</dbReference>
<comment type="caution">
    <text evidence="9">The sequence shown here is derived from an EMBL/GenBank/DDBJ whole genome shotgun (WGS) entry which is preliminary data.</text>
</comment>
<keyword evidence="3 6" id="KW-0238">DNA-binding</keyword>
<comment type="caution">
    <text evidence="6">Lacks conserved residue(s) required for the propagation of feature annotation.</text>
</comment>
<evidence type="ECO:0000259" key="7">
    <source>
        <dbReference type="Pfam" id="PF01330"/>
    </source>
</evidence>
<dbReference type="GO" id="GO:0006281">
    <property type="term" value="P:DNA repair"/>
    <property type="evidence" value="ECO:0007669"/>
    <property type="project" value="UniProtKB-UniRule"/>
</dbReference>
<evidence type="ECO:0000256" key="6">
    <source>
        <dbReference type="HAMAP-Rule" id="MF_00031"/>
    </source>
</evidence>
<feature type="domain" description="DNA helicase Holliday junction RuvA type" evidence="7">
    <location>
        <begin position="1"/>
        <end position="61"/>
    </location>
</feature>
<dbReference type="GO" id="GO:0005524">
    <property type="term" value="F:ATP binding"/>
    <property type="evidence" value="ECO:0007669"/>
    <property type="project" value="InterPro"/>
</dbReference>
<dbReference type="InterPro" id="IPR013849">
    <property type="entry name" value="DNA_helicase_Holl-junc_RuvA_I"/>
</dbReference>
<dbReference type="Gene3D" id="1.10.8.10">
    <property type="entry name" value="DNA helicase RuvA subunit, C-terminal domain"/>
    <property type="match status" value="1"/>
</dbReference>
<dbReference type="GO" id="GO:0006310">
    <property type="term" value="P:DNA recombination"/>
    <property type="evidence" value="ECO:0007669"/>
    <property type="project" value="UniProtKB-UniRule"/>
</dbReference>
<dbReference type="EMBL" id="LRPB01000001">
    <property type="protein sequence ID" value="KYG85700.1"/>
    <property type="molecule type" value="Genomic_DNA"/>
</dbReference>
<dbReference type="AlphaFoldDB" id="A0A150Y3V6"/>
<comment type="domain">
    <text evidence="6">Has three domains with a flexible linker between the domains II and III and assumes an 'L' shape. Domain III is highly mobile and contacts RuvB.</text>
</comment>
<dbReference type="InterPro" id="IPR010994">
    <property type="entry name" value="RuvA_2-like"/>
</dbReference>
<proteinExistence type="inferred from homology"/>
<dbReference type="SUPFAM" id="SSF46929">
    <property type="entry name" value="DNA helicase RuvA subunit, C-terminal domain"/>
    <property type="match status" value="1"/>
</dbReference>
<keyword evidence="9" id="KW-0378">Hydrolase</keyword>
<dbReference type="Gene3D" id="1.10.150.20">
    <property type="entry name" value="5' to 3' exonuclease, C-terminal subdomain"/>
    <property type="match status" value="1"/>
</dbReference>
<evidence type="ECO:0000256" key="5">
    <source>
        <dbReference type="ARBA" id="ARBA00023204"/>
    </source>
</evidence>
<keyword evidence="9" id="KW-0347">Helicase</keyword>
<dbReference type="Pfam" id="PF01330">
    <property type="entry name" value="RuvA_N"/>
    <property type="match status" value="1"/>
</dbReference>
<dbReference type="GO" id="GO:0000400">
    <property type="term" value="F:four-way junction DNA binding"/>
    <property type="evidence" value="ECO:0007669"/>
    <property type="project" value="UniProtKB-UniRule"/>
</dbReference>
<dbReference type="RefSeq" id="WP_062299389.1">
    <property type="nucleotide sequence ID" value="NZ_LRPB01000001.1"/>
</dbReference>
<feature type="domain" description="Holliday junction DNA helicase RuvA C-terminal" evidence="8">
    <location>
        <begin position="152"/>
        <end position="196"/>
    </location>
</feature>
<accession>A0A150Y3V6</accession>
<comment type="subcellular location">
    <subcellularLocation>
        <location evidence="6">Cytoplasm</location>
    </subcellularLocation>
</comment>
<dbReference type="Pfam" id="PF14520">
    <property type="entry name" value="HHH_5"/>
    <property type="match status" value="1"/>
</dbReference>
<dbReference type="Proteomes" id="UP000075663">
    <property type="component" value="Unassembled WGS sequence"/>
</dbReference>
<dbReference type="InterPro" id="IPR012340">
    <property type="entry name" value="NA-bd_OB-fold"/>
</dbReference>
<dbReference type="GO" id="GO:0009379">
    <property type="term" value="C:Holliday junction helicase complex"/>
    <property type="evidence" value="ECO:0007669"/>
    <property type="project" value="InterPro"/>
</dbReference>